<name>A0ABW6ZBK1_9HYPH</name>
<proteinExistence type="predicted"/>
<dbReference type="RefSeq" id="WP_156026232.1">
    <property type="nucleotide sequence ID" value="NZ_JAMJXC010000010.1"/>
</dbReference>
<dbReference type="Proteomes" id="UP001604043">
    <property type="component" value="Unassembled WGS sequence"/>
</dbReference>
<evidence type="ECO:0000313" key="4">
    <source>
        <dbReference type="Proteomes" id="UP001604043"/>
    </source>
</evidence>
<accession>A0ABW6ZBK1</accession>
<protein>
    <recommendedName>
        <fullName evidence="5">Tetratricopeptide repeat protein</fullName>
    </recommendedName>
</protein>
<evidence type="ECO:0000256" key="1">
    <source>
        <dbReference type="PROSITE-ProRule" id="PRU00339"/>
    </source>
</evidence>
<dbReference type="SUPFAM" id="SSF48452">
    <property type="entry name" value="TPR-like"/>
    <property type="match status" value="1"/>
</dbReference>
<feature type="region of interest" description="Disordered" evidence="2">
    <location>
        <begin position="364"/>
        <end position="383"/>
    </location>
</feature>
<dbReference type="InterPro" id="IPR019734">
    <property type="entry name" value="TPR_rpt"/>
</dbReference>
<organism evidence="3 4">
    <name type="scientific">Xanthobacter aminoxidans</name>
    <dbReference type="NCBI Taxonomy" id="186280"/>
    <lineage>
        <taxon>Bacteria</taxon>
        <taxon>Pseudomonadati</taxon>
        <taxon>Pseudomonadota</taxon>
        <taxon>Alphaproteobacteria</taxon>
        <taxon>Hyphomicrobiales</taxon>
        <taxon>Xanthobacteraceae</taxon>
        <taxon>Xanthobacter</taxon>
    </lineage>
</organism>
<keyword evidence="1" id="KW-0802">TPR repeat</keyword>
<gene>
    <name evidence="3" type="ORF">V5F30_00680</name>
</gene>
<dbReference type="Gene3D" id="1.25.40.10">
    <property type="entry name" value="Tetratricopeptide repeat domain"/>
    <property type="match status" value="1"/>
</dbReference>
<evidence type="ECO:0000256" key="2">
    <source>
        <dbReference type="SAM" id="MobiDB-lite"/>
    </source>
</evidence>
<comment type="caution">
    <text evidence="3">The sequence shown here is derived from an EMBL/GenBank/DDBJ whole genome shotgun (WGS) entry which is preliminary data.</text>
</comment>
<keyword evidence="4" id="KW-1185">Reference proteome</keyword>
<reference evidence="3 4" key="1">
    <citation type="submission" date="2024-02" db="EMBL/GenBank/DDBJ databases">
        <title>Expansion and revision of Xanthobacter and proposal of Roseixanthobacter gen. nov.</title>
        <authorList>
            <person name="Soltysiak M.P.M."/>
            <person name="Jalihal A."/>
            <person name="Ory A."/>
            <person name="Chrisophersen C."/>
            <person name="Lee A.D."/>
            <person name="Boulton J."/>
            <person name="Springer M."/>
        </authorList>
    </citation>
    <scope>NUCLEOTIDE SEQUENCE [LARGE SCALE GENOMIC DNA]</scope>
    <source>
        <strain evidence="3 4">CB5</strain>
    </source>
</reference>
<evidence type="ECO:0008006" key="5">
    <source>
        <dbReference type="Google" id="ProtNLM"/>
    </source>
</evidence>
<dbReference type="PROSITE" id="PS50005">
    <property type="entry name" value="TPR"/>
    <property type="match status" value="1"/>
</dbReference>
<feature type="compositionally biased region" description="Basic and acidic residues" evidence="2">
    <location>
        <begin position="365"/>
        <end position="383"/>
    </location>
</feature>
<evidence type="ECO:0000313" key="3">
    <source>
        <dbReference type="EMBL" id="MFG1250697.1"/>
    </source>
</evidence>
<sequence length="625" mass="65698">MVSSAADAGEESAVEAGVEGVAETVDASASVRAALDRVLASADFASSPRLAAFLRFVVESTLDGRADALKGYTIAVEALGRPPSFDPQSDPIVRVEATRLRRALDRYYATVGADDPVIIDVPKGGYVPQFRARGPDDAALADPDTSAVPPGSTEVPAEITRPRRLLPALAAGLAVVVTAGLGFALWDADIKAPRDAATAAATADRIRLPLVEVRTFEASGDGAPPMTELRAIEERMRDAFARFDFTQVRAAGADIHESAVAEACAAKVPRSVFSLAGLAEGRPDGTFSLAVRLTDRCDGSIVWSTMMDGLSGAGKLAESEQRVIHDVAVAVMEGYGVVQVRARAQALARAPASGYGCVAAAAAQRRSDSQETRPEMKAETRQETRGINVDECLAELTRRDPAFALGHAVRAETQLQRTLHDDTPAPSEAELEVMLDEAERAVELAPASAYAARALALVQLFAGEPDEAVTTAERALRLNPLDFDVAATVGVVFIGAGRIAEGEALLANARREGAVATPFRDSYLALAAFLRGDLIAAQAMLPQLTLHPTVENRIALALSLHALGRHSEEREVVNLMVHQASDGADGVRRLVTRLLPSKDHASRALAALESAGLSADAGAGKPPRG</sequence>
<dbReference type="EMBL" id="JBAFUR010000001">
    <property type="protein sequence ID" value="MFG1250697.1"/>
    <property type="molecule type" value="Genomic_DNA"/>
</dbReference>
<feature type="repeat" description="TPR" evidence="1">
    <location>
        <begin position="449"/>
        <end position="482"/>
    </location>
</feature>
<dbReference type="InterPro" id="IPR011990">
    <property type="entry name" value="TPR-like_helical_dom_sf"/>
</dbReference>